<proteinExistence type="predicted"/>
<organism evidence="1 2">
    <name type="scientific">Nocardiopsis tropica</name>
    <dbReference type="NCBI Taxonomy" id="109330"/>
    <lineage>
        <taxon>Bacteria</taxon>
        <taxon>Bacillati</taxon>
        <taxon>Actinomycetota</taxon>
        <taxon>Actinomycetes</taxon>
        <taxon>Streptosporangiales</taxon>
        <taxon>Nocardiopsidaceae</taxon>
        <taxon>Nocardiopsis</taxon>
    </lineage>
</organism>
<sequence>MRGFVTGNQDLGETDIAMAAPRAGRVGVWLREQSLRGMLPLPGFGLRLGIRPRWLAATAPLVLPDGTGSS</sequence>
<dbReference type="Proteomes" id="UP001348641">
    <property type="component" value="Unassembled WGS sequence"/>
</dbReference>
<reference evidence="1 2" key="1">
    <citation type="submission" date="2023-07" db="EMBL/GenBank/DDBJ databases">
        <authorList>
            <person name="Girao M."/>
            <person name="Carvalho M.F."/>
        </authorList>
    </citation>
    <scope>NUCLEOTIDE SEQUENCE [LARGE SCALE GENOMIC DNA]</scope>
    <source>
        <strain evidence="1 2">66/93</strain>
    </source>
</reference>
<comment type="caution">
    <text evidence="1">The sequence shown here is derived from an EMBL/GenBank/DDBJ whole genome shotgun (WGS) entry which is preliminary data.</text>
</comment>
<name>A0ABU7L1F4_9ACTN</name>
<feature type="non-terminal residue" evidence="1">
    <location>
        <position position="70"/>
    </location>
</feature>
<accession>A0ABU7L1F4</accession>
<evidence type="ECO:0000313" key="1">
    <source>
        <dbReference type="EMBL" id="MEE2055370.1"/>
    </source>
</evidence>
<dbReference type="EMBL" id="JAUUCC010000173">
    <property type="protein sequence ID" value="MEE2055370.1"/>
    <property type="molecule type" value="Genomic_DNA"/>
</dbReference>
<evidence type="ECO:0000313" key="2">
    <source>
        <dbReference type="Proteomes" id="UP001348641"/>
    </source>
</evidence>
<gene>
    <name evidence="1" type="ORF">Q8A49_33230</name>
</gene>
<protein>
    <submittedName>
        <fullName evidence="1">Uncharacterized protein</fullName>
    </submittedName>
</protein>